<proteinExistence type="predicted"/>
<dbReference type="Proteomes" id="UP000003688">
    <property type="component" value="Unassembled WGS sequence"/>
</dbReference>
<evidence type="ECO:0000313" key="1">
    <source>
        <dbReference type="EMBL" id="EEF58880.1"/>
    </source>
</evidence>
<evidence type="ECO:0000313" key="2">
    <source>
        <dbReference type="Proteomes" id="UP000003688"/>
    </source>
</evidence>
<gene>
    <name evidence="1" type="ORF">Cflav_PD1713</name>
</gene>
<protein>
    <recommendedName>
        <fullName evidence="3">DUF4926 domain-containing protein</fullName>
    </recommendedName>
</protein>
<reference evidence="1 2" key="1">
    <citation type="journal article" date="2011" name="J. Bacteriol.">
        <title>Genome sequence of 'Pedosphaera parvula' Ellin514, an aerobic Verrucomicrobial isolate from pasture soil.</title>
        <authorList>
            <person name="Kant R."/>
            <person name="van Passel M.W."/>
            <person name="Sangwan P."/>
            <person name="Palva A."/>
            <person name="Lucas S."/>
            <person name="Copeland A."/>
            <person name="Lapidus A."/>
            <person name="Glavina Del Rio T."/>
            <person name="Dalin E."/>
            <person name="Tice H."/>
            <person name="Bruce D."/>
            <person name="Goodwin L."/>
            <person name="Pitluck S."/>
            <person name="Chertkov O."/>
            <person name="Larimer F.W."/>
            <person name="Land M.L."/>
            <person name="Hauser L."/>
            <person name="Brettin T.S."/>
            <person name="Detter J.C."/>
            <person name="Han S."/>
            <person name="de Vos W.M."/>
            <person name="Janssen P.H."/>
            <person name="Smidt H."/>
        </authorList>
    </citation>
    <scope>NUCLEOTIDE SEQUENCE [LARGE SCALE GENOMIC DNA]</scope>
    <source>
        <strain evidence="1 2">Ellin514</strain>
    </source>
</reference>
<dbReference type="EMBL" id="ABOX02000036">
    <property type="protein sequence ID" value="EEF58880.1"/>
    <property type="molecule type" value="Genomic_DNA"/>
</dbReference>
<dbReference type="OrthoDB" id="6293634at2"/>
<sequence length="70" mass="8036">MKQYDAVRVATIRDDRFARERPQFQRHPQVGDVGTILEVYSDAFEVECSDPSTGVTVWLEAMFPDELQST</sequence>
<evidence type="ECO:0008006" key="3">
    <source>
        <dbReference type="Google" id="ProtNLM"/>
    </source>
</evidence>
<accession>B9XMV5</accession>
<dbReference type="RefSeq" id="WP_007417144.1">
    <property type="nucleotide sequence ID" value="NZ_ABOX02000036.1"/>
</dbReference>
<keyword evidence="2" id="KW-1185">Reference proteome</keyword>
<comment type="caution">
    <text evidence="1">The sequence shown here is derived from an EMBL/GenBank/DDBJ whole genome shotgun (WGS) entry which is preliminary data.</text>
</comment>
<organism evidence="1 2">
    <name type="scientific">Pedosphaera parvula (strain Ellin514)</name>
    <dbReference type="NCBI Taxonomy" id="320771"/>
    <lineage>
        <taxon>Bacteria</taxon>
        <taxon>Pseudomonadati</taxon>
        <taxon>Verrucomicrobiota</taxon>
        <taxon>Pedosphaerae</taxon>
        <taxon>Pedosphaerales</taxon>
        <taxon>Pedosphaeraceae</taxon>
        <taxon>Pedosphaera</taxon>
    </lineage>
</organism>
<dbReference type="AlphaFoldDB" id="B9XMV5"/>
<name>B9XMV5_PEDPL</name>